<evidence type="ECO:0008006" key="4">
    <source>
        <dbReference type="Google" id="ProtNLM"/>
    </source>
</evidence>
<reference evidence="2" key="1">
    <citation type="submission" date="2022-01" db="EMBL/GenBank/DDBJ databases">
        <authorList>
            <person name="Jo J.-H."/>
            <person name="Im W.-T."/>
        </authorList>
    </citation>
    <scope>NUCLEOTIDE SEQUENCE</scope>
    <source>
        <strain evidence="2">I2-34</strain>
    </source>
</reference>
<gene>
    <name evidence="2" type="ORF">LVY72_23865</name>
</gene>
<dbReference type="RefSeq" id="WP_237827416.1">
    <property type="nucleotide sequence ID" value="NZ_JAKLTQ010000036.1"/>
</dbReference>
<organism evidence="2 3">
    <name type="scientific">Arthrobacter hankyongi</name>
    <dbReference type="NCBI Taxonomy" id="2904801"/>
    <lineage>
        <taxon>Bacteria</taxon>
        <taxon>Bacillati</taxon>
        <taxon>Actinomycetota</taxon>
        <taxon>Actinomycetes</taxon>
        <taxon>Micrococcales</taxon>
        <taxon>Micrococcaceae</taxon>
        <taxon>Arthrobacter</taxon>
    </lineage>
</organism>
<keyword evidence="1" id="KW-0472">Membrane</keyword>
<evidence type="ECO:0000313" key="2">
    <source>
        <dbReference type="EMBL" id="MCG2624932.1"/>
    </source>
</evidence>
<evidence type="ECO:0000313" key="3">
    <source>
        <dbReference type="Proteomes" id="UP001165368"/>
    </source>
</evidence>
<dbReference type="EMBL" id="JAKLTQ010000036">
    <property type="protein sequence ID" value="MCG2624932.1"/>
    <property type="molecule type" value="Genomic_DNA"/>
</dbReference>
<proteinExistence type="predicted"/>
<name>A0ABS9LE21_9MICC</name>
<evidence type="ECO:0000256" key="1">
    <source>
        <dbReference type="SAM" id="Phobius"/>
    </source>
</evidence>
<feature type="transmembrane region" description="Helical" evidence="1">
    <location>
        <begin position="12"/>
        <end position="30"/>
    </location>
</feature>
<accession>A0ABS9LE21</accession>
<keyword evidence="1" id="KW-0812">Transmembrane</keyword>
<keyword evidence="1" id="KW-1133">Transmembrane helix</keyword>
<keyword evidence="3" id="KW-1185">Reference proteome</keyword>
<dbReference type="Proteomes" id="UP001165368">
    <property type="component" value="Unassembled WGS sequence"/>
</dbReference>
<sequence>MSTLLPRRRCLWMVIPLAVPVLLAGLVIGYSPAQGTQPAPAVAGAHSHAGHGSEAVPAAQLELRQAMCLLWAQHMEWTRLAVTGFASGSAGFSATAERLLQNQVDIGNAIKPYYGKAAGDQLTKLLKAHITNFVTLFRAAKANDDAGLKSATRAVYANAQEIADFLAQANPKYWPQQAMRDMMKGHIDQTIAYGSDELAGNYTRGIAVYDQAEAHMLMMADALSTGLIKAFPNKFH</sequence>
<comment type="caution">
    <text evidence="2">The sequence shown here is derived from an EMBL/GenBank/DDBJ whole genome shotgun (WGS) entry which is preliminary data.</text>
</comment>
<protein>
    <recommendedName>
        <fullName evidence="4">Glycosyltransferase</fullName>
    </recommendedName>
</protein>